<dbReference type="PANTHER" id="PTHR31084:SF19">
    <property type="entry name" value="GLYCOSYL HYDROLASE FAMILY 95 N-TERMINAL DOMAIN-CONTAINING PROTEIN"/>
    <property type="match status" value="1"/>
</dbReference>
<feature type="region of interest" description="Disordered" evidence="1">
    <location>
        <begin position="427"/>
        <end position="449"/>
    </location>
</feature>
<dbReference type="SUPFAM" id="SSF48208">
    <property type="entry name" value="Six-hairpin glycosidases"/>
    <property type="match status" value="1"/>
</dbReference>
<keyword evidence="2" id="KW-1133">Transmembrane helix</keyword>
<organism evidence="3 4">
    <name type="scientific">Bifidobacterium tsurumiense</name>
    <dbReference type="NCBI Taxonomy" id="356829"/>
    <lineage>
        <taxon>Bacteria</taxon>
        <taxon>Bacillati</taxon>
        <taxon>Actinomycetota</taxon>
        <taxon>Actinomycetes</taxon>
        <taxon>Bifidobacteriales</taxon>
        <taxon>Bifidobacteriaceae</taxon>
        <taxon>Bifidobacterium</taxon>
    </lineage>
</organism>
<dbReference type="Gene3D" id="1.50.10.10">
    <property type="match status" value="1"/>
</dbReference>
<dbReference type="InterPro" id="IPR008964">
    <property type="entry name" value="Invasin/intimin_cell_adhesion"/>
</dbReference>
<dbReference type="eggNOG" id="COG5492">
    <property type="taxonomic scope" value="Bacteria"/>
</dbReference>
<dbReference type="Pfam" id="PF22124">
    <property type="entry name" value="Glyco_hydro_95_cat"/>
    <property type="match status" value="1"/>
</dbReference>
<dbReference type="Pfam" id="PF21307">
    <property type="entry name" value="Glyco_hydro_95_C"/>
    <property type="match status" value="1"/>
</dbReference>
<dbReference type="SUPFAM" id="SSF49373">
    <property type="entry name" value="Invasin/intimin cell-adhesion fragments"/>
    <property type="match status" value="1"/>
</dbReference>
<dbReference type="Gene3D" id="2.60.40.1080">
    <property type="match status" value="1"/>
</dbReference>
<evidence type="ECO:0000256" key="2">
    <source>
        <dbReference type="SAM" id="Phobius"/>
    </source>
</evidence>
<dbReference type="SMART" id="SM00635">
    <property type="entry name" value="BID_2"/>
    <property type="match status" value="2"/>
</dbReference>
<keyword evidence="3" id="KW-0326">Glycosidase</keyword>
<dbReference type="GO" id="GO:0005975">
    <property type="term" value="P:carbohydrate metabolic process"/>
    <property type="evidence" value="ECO:0007669"/>
    <property type="project" value="InterPro"/>
</dbReference>
<dbReference type="RefSeq" id="WP_052366669.1">
    <property type="nucleotide sequence ID" value="NZ_JGZU01000004.1"/>
</dbReference>
<reference evidence="3 4" key="1">
    <citation type="submission" date="2014-03" db="EMBL/GenBank/DDBJ databases">
        <title>Genomics of Bifidobacteria.</title>
        <authorList>
            <person name="Ventura M."/>
            <person name="Milani C."/>
            <person name="Lugli G.A."/>
        </authorList>
    </citation>
    <scope>NUCLEOTIDE SEQUENCE [LARGE SCALE GENOMIC DNA]</scope>
    <source>
        <strain evidence="3 4">JCM 13495</strain>
    </source>
</reference>
<sequence>MRMITGTGGFAIARSWVAVGASIGMLAAVTLSSATVAGAADTETIVGNTSSILVSADTTLQSWKNEKNQDNAAKSYIGALQPQGYGEFGEAFESTDTNDGTDAKMGLLSFDLSRYDSTPVSATLRLSYLGYAGRTSTDEQRTDSIVITAVDDTQCTNDADSCAPNTATWRTRPRFDATDGRQVARSNEFIVGLTKYGDNMTVSSATTVDVDVTDIVKNQMEQGRKSLTLAMGESKHIDVRFASSEGASNLSGAEASMAPQLIVQEAAKPYSLEIGAPTKTRYRQGESFQSQGLTVTRVSTSDGVKTVLNADQYTLSGTDYDTNDVGAHPITVQDNDDPTISATFMVYVAGDESTEDSEDITSDDRMWYAQPASQTDMRLGSGAPAAVREEDNNRWQQTTLPIGNGKLGGTIWGEVGTERITLNEETLWTGGPGSTATYNGGNNQSKGRDGATLRELNKQLESGKETVNPGNLTGGENANEQGAYQNWGNVTIDYGFGNDATYDNYIRDLDLSTGKAHVSFRHDGVDYSREFFVSNPDNVMVSRLAASDTGKLNLTIGLKTNASFSKTGEMSTVHGDTLTVKGALGNNGLVYNSQIKAVVDSGTVGVSADGTSLVVSDATVVTLYVAAATDYKEVYPQYRTGESADDVDARVGDVVQAAANKGYKSLNAAHVADHRGLYDRVHLDLGQAAAQASNELATDKLVEKYANGSASVAQQRLLETTVYQYGRYLTIGSSRENSQLPSNLQGIWSSISGDRAHGRAPWGSDFHMNVNLQMNYWPTYSGSMAQLAEPLIGYAKGLVEPGRVTAKTYAGASTAEGTPIGEGEGFMAHTENTAYGWTAPGFAFSWGWSPAAVPWLLQNVYEAYEYSGDLEQLRNDVYPLLKEESHFYVSYMLHKASALAADGSARLTTGVAYSPEHGPQGTDGNTYESSLVWQMLNDAIESAQALGVDEDLVGNLEGCSADNWATTDSGSFSVANANRSWSCAQSLLKPIEVGADGQIKEWYFEGKLGKKTDGSNIPGYEMRHRHMSHLLGLFPGDLITIDDPTFMDAAKVSMTNRGDDATGWGVGQRINAWARTGDGNHAYKLIKLQLSGAMYPNLFDVHPPFQIDGNFGNTSGVNEMLLQSNSTFTDTDGVQYANYTNILPALPDAWKQGSVDGLVARGNFTTSISWSEGSIDTVSLVSNKGNKAAVKLTEGDADSYEVKHDGEGVEYTVVSNSRGDKLITFDTTAGERYDIVKKSVPEKINVESVSVDGAAQITAGEDMTLTATVTPNDATNQEVTWSSSNEEIATVDANGKVHAVSAGQVIIFATSVDDPTTGGSMTITVTANHTDPDPQEPELEVKAIDASTVGYEYLRKELKPGEEIAFNEPQEVVGARSREVISVPSQGQVRLASVHYVASEDAQRGEDSFTVRYLLDDTHAVDVVYAPVVMIANEPGNTPDPSETPDEPSEGDGVNNGGGDDNGDNDGKDGGDVGNGSDANVDNEGRVSGSDRNLSHNEPKEKKVATQRRLAATGSEIASVVVLGIFALVAAILAMEWRRRQ</sequence>
<dbReference type="InterPro" id="IPR008928">
    <property type="entry name" value="6-hairpin_glycosidase_sf"/>
</dbReference>
<dbReference type="InterPro" id="IPR054363">
    <property type="entry name" value="GH95_cat"/>
</dbReference>
<dbReference type="InterPro" id="IPR027414">
    <property type="entry name" value="GH95_N_dom"/>
</dbReference>
<name>A0A087EHY1_9BIFI</name>
<keyword evidence="2" id="KW-0472">Membrane</keyword>
<dbReference type="Gene3D" id="2.60.40.3630">
    <property type="match status" value="1"/>
</dbReference>
<protein>
    <submittedName>
        <fullName evidence="3">Cell wall protein containing Ig-like domains (Group2 and 3)</fullName>
        <ecNumber evidence="3">3.2.1.51</ecNumber>
    </submittedName>
</protein>
<evidence type="ECO:0000313" key="4">
    <source>
        <dbReference type="Proteomes" id="UP000029080"/>
    </source>
</evidence>
<proteinExistence type="predicted"/>
<feature type="transmembrane region" description="Helical" evidence="2">
    <location>
        <begin position="1517"/>
        <end position="1535"/>
    </location>
</feature>
<feature type="compositionally biased region" description="Polar residues" evidence="1">
    <location>
        <begin position="434"/>
        <end position="445"/>
    </location>
</feature>
<dbReference type="GO" id="GO:0004560">
    <property type="term" value="F:alpha-L-fucosidase activity"/>
    <property type="evidence" value="ECO:0007669"/>
    <property type="project" value="UniProtKB-EC"/>
</dbReference>
<keyword evidence="3" id="KW-0378">Hydrolase</keyword>
<dbReference type="InterPro" id="IPR049053">
    <property type="entry name" value="AFCA-like_C"/>
</dbReference>
<dbReference type="PANTHER" id="PTHR31084">
    <property type="entry name" value="ALPHA-L-FUCOSIDASE 2"/>
    <property type="match status" value="1"/>
</dbReference>
<dbReference type="EMBL" id="JGZU01000004">
    <property type="protein sequence ID" value="KFJ07382.1"/>
    <property type="molecule type" value="Genomic_DNA"/>
</dbReference>
<dbReference type="Pfam" id="PF02368">
    <property type="entry name" value="Big_2"/>
    <property type="match status" value="1"/>
</dbReference>
<evidence type="ECO:0000256" key="1">
    <source>
        <dbReference type="SAM" id="MobiDB-lite"/>
    </source>
</evidence>
<feature type="compositionally biased region" description="Basic and acidic residues" evidence="1">
    <location>
        <begin position="1493"/>
        <end position="1504"/>
    </location>
</feature>
<dbReference type="Pfam" id="PF14498">
    <property type="entry name" value="Glyco_hyd_65N_2"/>
    <property type="match status" value="1"/>
</dbReference>
<dbReference type="eggNOG" id="COG1554">
    <property type="taxonomic scope" value="Bacteria"/>
</dbReference>
<dbReference type="STRING" id="356829.BITS_0612"/>
<dbReference type="EC" id="3.2.1.51" evidence="3"/>
<dbReference type="OrthoDB" id="9802600at2"/>
<feature type="region of interest" description="Disordered" evidence="1">
    <location>
        <begin position="1432"/>
        <end position="1506"/>
    </location>
</feature>
<dbReference type="Proteomes" id="UP000029080">
    <property type="component" value="Unassembled WGS sequence"/>
</dbReference>
<dbReference type="InterPro" id="IPR012341">
    <property type="entry name" value="6hp_glycosidase-like_sf"/>
</dbReference>
<comment type="caution">
    <text evidence="3">The sequence shown here is derived from an EMBL/GenBank/DDBJ whole genome shotgun (WGS) entry which is preliminary data.</text>
</comment>
<accession>A0A087EHY1</accession>
<keyword evidence="2" id="KW-0812">Transmembrane</keyword>
<gene>
    <name evidence="3" type="ORF">BITS_0612</name>
</gene>
<evidence type="ECO:0000313" key="3">
    <source>
        <dbReference type="EMBL" id="KFJ07382.1"/>
    </source>
</evidence>
<dbReference type="InterPro" id="IPR003343">
    <property type="entry name" value="Big_2"/>
</dbReference>
<keyword evidence="4" id="KW-1185">Reference proteome</keyword>